<dbReference type="EMBL" id="BTRK01000003">
    <property type="protein sequence ID" value="GMR40426.1"/>
    <property type="molecule type" value="Genomic_DNA"/>
</dbReference>
<keyword evidence="2" id="KW-1185">Reference proteome</keyword>
<dbReference type="AlphaFoldDB" id="A0AAN4ZGJ7"/>
<protein>
    <submittedName>
        <fullName evidence="1">Uncharacterized protein</fullName>
    </submittedName>
</protein>
<proteinExistence type="predicted"/>
<feature type="non-terminal residue" evidence="1">
    <location>
        <position position="1"/>
    </location>
</feature>
<accession>A0AAN4ZGJ7</accession>
<gene>
    <name evidence="1" type="ORF">PMAYCL1PPCAC_10621</name>
</gene>
<organism evidence="1 2">
    <name type="scientific">Pristionchus mayeri</name>
    <dbReference type="NCBI Taxonomy" id="1317129"/>
    <lineage>
        <taxon>Eukaryota</taxon>
        <taxon>Metazoa</taxon>
        <taxon>Ecdysozoa</taxon>
        <taxon>Nematoda</taxon>
        <taxon>Chromadorea</taxon>
        <taxon>Rhabditida</taxon>
        <taxon>Rhabditina</taxon>
        <taxon>Diplogasteromorpha</taxon>
        <taxon>Diplogasteroidea</taxon>
        <taxon>Neodiplogasteridae</taxon>
        <taxon>Pristionchus</taxon>
    </lineage>
</organism>
<dbReference type="Proteomes" id="UP001328107">
    <property type="component" value="Unassembled WGS sequence"/>
</dbReference>
<evidence type="ECO:0000313" key="1">
    <source>
        <dbReference type="EMBL" id="GMR40426.1"/>
    </source>
</evidence>
<comment type="caution">
    <text evidence="1">The sequence shown here is derived from an EMBL/GenBank/DDBJ whole genome shotgun (WGS) entry which is preliminary data.</text>
</comment>
<evidence type="ECO:0000313" key="2">
    <source>
        <dbReference type="Proteomes" id="UP001328107"/>
    </source>
</evidence>
<reference evidence="2" key="1">
    <citation type="submission" date="2022-10" db="EMBL/GenBank/DDBJ databases">
        <title>Genome assembly of Pristionchus species.</title>
        <authorList>
            <person name="Yoshida K."/>
            <person name="Sommer R.J."/>
        </authorList>
    </citation>
    <scope>NUCLEOTIDE SEQUENCE [LARGE SCALE GENOMIC DNA]</scope>
    <source>
        <strain evidence="2">RS5460</strain>
    </source>
</reference>
<sequence>GQIIDQINLRMQFWQQLCIRCNNSGCDIFTNGASLGRNIPGGFTHPPSSLTIAPTPHDGETQSLNIVGSRSLIEPSLIRK</sequence>
<name>A0AAN4ZGJ7_9BILA</name>